<dbReference type="GeneID" id="92012507"/>
<accession>A0ABR3CAD7</accession>
<feature type="transmembrane region" description="Helical" evidence="6">
    <location>
        <begin position="31"/>
        <end position="50"/>
    </location>
</feature>
<dbReference type="PANTHER" id="PTHR43791">
    <property type="entry name" value="PERMEASE-RELATED"/>
    <property type="match status" value="1"/>
</dbReference>
<evidence type="ECO:0000313" key="8">
    <source>
        <dbReference type="Proteomes" id="UP001430584"/>
    </source>
</evidence>
<evidence type="ECO:0000256" key="2">
    <source>
        <dbReference type="ARBA" id="ARBA00022448"/>
    </source>
</evidence>
<comment type="subcellular location">
    <subcellularLocation>
        <location evidence="1">Membrane</location>
        <topology evidence="1">Multi-pass membrane protein</topology>
    </subcellularLocation>
</comment>
<evidence type="ECO:0000256" key="6">
    <source>
        <dbReference type="SAM" id="Phobius"/>
    </source>
</evidence>
<sequence length="117" mass="12822">MAGYSVLCMFTSCFNAWNSDRTGERYFHCTTPLYVAIVAFVLAASTTAIVPRYISIMLMIPGFYSSWSLVFAWASNAIPRPAAKRAAALAMVNSVANCANIFGSYLYPPSHAPRYST</sequence>
<gene>
    <name evidence="7" type="ORF">SLS55_008422</name>
</gene>
<protein>
    <submittedName>
        <fullName evidence="7">Uncharacterized protein</fullName>
    </submittedName>
</protein>
<name>A0ABR3CAD7_9PEZI</name>
<keyword evidence="4 6" id="KW-1133">Transmembrane helix</keyword>
<keyword evidence="8" id="KW-1185">Reference proteome</keyword>
<organism evidence="7 8">
    <name type="scientific">Diplodia seriata</name>
    <dbReference type="NCBI Taxonomy" id="420778"/>
    <lineage>
        <taxon>Eukaryota</taxon>
        <taxon>Fungi</taxon>
        <taxon>Dikarya</taxon>
        <taxon>Ascomycota</taxon>
        <taxon>Pezizomycotina</taxon>
        <taxon>Dothideomycetes</taxon>
        <taxon>Dothideomycetes incertae sedis</taxon>
        <taxon>Botryosphaeriales</taxon>
        <taxon>Botryosphaeriaceae</taxon>
        <taxon>Diplodia</taxon>
    </lineage>
</organism>
<keyword evidence="5 6" id="KW-0472">Membrane</keyword>
<proteinExistence type="predicted"/>
<keyword evidence="2" id="KW-0813">Transport</keyword>
<dbReference type="InterPro" id="IPR036259">
    <property type="entry name" value="MFS_trans_sf"/>
</dbReference>
<evidence type="ECO:0000256" key="4">
    <source>
        <dbReference type="ARBA" id="ARBA00022989"/>
    </source>
</evidence>
<dbReference type="PANTHER" id="PTHR43791:SF92">
    <property type="entry name" value="AGL026WP"/>
    <property type="match status" value="1"/>
</dbReference>
<dbReference type="Gene3D" id="1.20.1250.20">
    <property type="entry name" value="MFS general substrate transporter like domains"/>
    <property type="match status" value="1"/>
</dbReference>
<dbReference type="SUPFAM" id="SSF103473">
    <property type="entry name" value="MFS general substrate transporter"/>
    <property type="match status" value="1"/>
</dbReference>
<dbReference type="Proteomes" id="UP001430584">
    <property type="component" value="Unassembled WGS sequence"/>
</dbReference>
<keyword evidence="3 6" id="KW-0812">Transmembrane</keyword>
<dbReference type="RefSeq" id="XP_066630637.1">
    <property type="nucleotide sequence ID" value="XM_066779833.1"/>
</dbReference>
<comment type="caution">
    <text evidence="7">The sequence shown here is derived from an EMBL/GenBank/DDBJ whole genome shotgun (WGS) entry which is preliminary data.</text>
</comment>
<reference evidence="7 8" key="1">
    <citation type="submission" date="2024-02" db="EMBL/GenBank/DDBJ databases">
        <title>De novo assembly and annotation of 12 fungi associated with fruit tree decline syndrome in Ontario, Canada.</title>
        <authorList>
            <person name="Sulman M."/>
            <person name="Ellouze W."/>
            <person name="Ilyukhin E."/>
        </authorList>
    </citation>
    <scope>NUCLEOTIDE SEQUENCE [LARGE SCALE GENOMIC DNA]</scope>
    <source>
        <strain evidence="7 8">FDS-637</strain>
    </source>
</reference>
<feature type="transmembrane region" description="Helical" evidence="6">
    <location>
        <begin position="56"/>
        <end position="74"/>
    </location>
</feature>
<evidence type="ECO:0000256" key="1">
    <source>
        <dbReference type="ARBA" id="ARBA00004141"/>
    </source>
</evidence>
<evidence type="ECO:0000256" key="3">
    <source>
        <dbReference type="ARBA" id="ARBA00022692"/>
    </source>
</evidence>
<evidence type="ECO:0000313" key="7">
    <source>
        <dbReference type="EMBL" id="KAL0257608.1"/>
    </source>
</evidence>
<dbReference type="EMBL" id="JAJVCZ030000008">
    <property type="protein sequence ID" value="KAL0257608.1"/>
    <property type="molecule type" value="Genomic_DNA"/>
</dbReference>
<evidence type="ECO:0000256" key="5">
    <source>
        <dbReference type="ARBA" id="ARBA00023136"/>
    </source>
</evidence>